<dbReference type="GeneID" id="84233061"/>
<feature type="compositionally biased region" description="Low complexity" evidence="1">
    <location>
        <begin position="78"/>
        <end position="89"/>
    </location>
</feature>
<feature type="compositionally biased region" description="Polar residues" evidence="1">
    <location>
        <begin position="24"/>
        <end position="39"/>
    </location>
</feature>
<keyword evidence="3" id="KW-1185">Reference proteome</keyword>
<dbReference type="KEGG" id="mseb:RE474_10050"/>
<name>A0AA51UIZ6_9EURY</name>
<evidence type="ECO:0000313" key="2">
    <source>
        <dbReference type="EMBL" id="WMW24426.1"/>
    </source>
</evidence>
<evidence type="ECO:0000313" key="3">
    <source>
        <dbReference type="Proteomes" id="UP001182908"/>
    </source>
</evidence>
<reference evidence="2 3" key="1">
    <citation type="submission" date="2023-08" db="EMBL/GenBank/DDBJ databases">
        <title>Methanolobus mangrovi sp. nov. and Methanolobus sediminis sp. nov, two novel methylotrophic methanogens isolated from mangrove sediments in China.</title>
        <authorList>
            <person name="Zhou J."/>
        </authorList>
    </citation>
    <scope>NUCLEOTIDE SEQUENCE [LARGE SCALE GENOMIC DNA]</scope>
    <source>
        <strain evidence="2 3">FTZ6</strain>
    </source>
</reference>
<organism evidence="2 3">
    <name type="scientific">Methanolobus sediminis</name>
    <dbReference type="NCBI Taxonomy" id="3072978"/>
    <lineage>
        <taxon>Archaea</taxon>
        <taxon>Methanobacteriati</taxon>
        <taxon>Methanobacteriota</taxon>
        <taxon>Stenosarchaea group</taxon>
        <taxon>Methanomicrobia</taxon>
        <taxon>Methanosarcinales</taxon>
        <taxon>Methanosarcinaceae</taxon>
        <taxon>Methanolobus</taxon>
    </lineage>
</organism>
<dbReference type="Proteomes" id="UP001182908">
    <property type="component" value="Chromosome"/>
</dbReference>
<sequence length="194" mass="20196">MLLMSAIIMSSGCLDSNSDDQINDTESLSPNSDSSNTAENIEGGTSGDLSDAGVSSEGTDNVTTTQDYETYSVTPHFSSGGSSSSSSTSPDVSRTLNKPEYGDYTEPNGTISGDLTITGTIDGTITLPAGLTVNGDLTVNTPSATVYNYATVGVLLISRQSAFIPGTNMAMQTALSCLHKMQHLTSYQEMSAME</sequence>
<dbReference type="AlphaFoldDB" id="A0AA51UIZ6"/>
<dbReference type="RefSeq" id="WP_309310238.1">
    <property type="nucleotide sequence ID" value="NZ_CP133592.1"/>
</dbReference>
<accession>A0AA51UIZ6</accession>
<dbReference type="EMBL" id="CP133592">
    <property type="protein sequence ID" value="WMW24426.1"/>
    <property type="molecule type" value="Genomic_DNA"/>
</dbReference>
<feature type="compositionally biased region" description="Polar residues" evidence="1">
    <location>
        <begin position="56"/>
        <end position="77"/>
    </location>
</feature>
<proteinExistence type="predicted"/>
<feature type="region of interest" description="Disordered" evidence="1">
    <location>
        <begin position="13"/>
        <end position="109"/>
    </location>
</feature>
<evidence type="ECO:0000256" key="1">
    <source>
        <dbReference type="SAM" id="MobiDB-lite"/>
    </source>
</evidence>
<gene>
    <name evidence="2" type="ORF">RE474_10050</name>
</gene>
<protein>
    <submittedName>
        <fullName evidence="2">Uncharacterized protein</fullName>
    </submittedName>
</protein>